<reference evidence="1 2" key="1">
    <citation type="submission" date="2013-03" db="EMBL/GenBank/DDBJ databases">
        <title>The Genome Sequence of Exophiala aquamarina CBS 119918.</title>
        <authorList>
            <consortium name="The Broad Institute Genomics Platform"/>
            <person name="Cuomo C."/>
            <person name="de Hoog S."/>
            <person name="Gorbushina A."/>
            <person name="Walker B."/>
            <person name="Young S.K."/>
            <person name="Zeng Q."/>
            <person name="Gargeya S."/>
            <person name="Fitzgerald M."/>
            <person name="Haas B."/>
            <person name="Abouelleil A."/>
            <person name="Allen A.W."/>
            <person name="Alvarado L."/>
            <person name="Arachchi H.M."/>
            <person name="Berlin A.M."/>
            <person name="Chapman S.B."/>
            <person name="Gainer-Dewar J."/>
            <person name="Goldberg J."/>
            <person name="Griggs A."/>
            <person name="Gujja S."/>
            <person name="Hansen M."/>
            <person name="Howarth C."/>
            <person name="Imamovic A."/>
            <person name="Ireland A."/>
            <person name="Larimer J."/>
            <person name="McCowan C."/>
            <person name="Murphy C."/>
            <person name="Pearson M."/>
            <person name="Poon T.W."/>
            <person name="Priest M."/>
            <person name="Roberts A."/>
            <person name="Saif S."/>
            <person name="Shea T."/>
            <person name="Sisk P."/>
            <person name="Sykes S."/>
            <person name="Wortman J."/>
            <person name="Nusbaum C."/>
            <person name="Birren B."/>
        </authorList>
    </citation>
    <scope>NUCLEOTIDE SEQUENCE [LARGE SCALE GENOMIC DNA]</scope>
    <source>
        <strain evidence="1 2">CBS 119918</strain>
    </source>
</reference>
<dbReference type="STRING" id="1182545.A0A072P582"/>
<dbReference type="HOGENOM" id="CLU_167273_1_0_1"/>
<feature type="non-terminal residue" evidence="1">
    <location>
        <position position="90"/>
    </location>
</feature>
<organism evidence="1 2">
    <name type="scientific">Exophiala aquamarina CBS 119918</name>
    <dbReference type="NCBI Taxonomy" id="1182545"/>
    <lineage>
        <taxon>Eukaryota</taxon>
        <taxon>Fungi</taxon>
        <taxon>Dikarya</taxon>
        <taxon>Ascomycota</taxon>
        <taxon>Pezizomycotina</taxon>
        <taxon>Eurotiomycetes</taxon>
        <taxon>Chaetothyriomycetidae</taxon>
        <taxon>Chaetothyriales</taxon>
        <taxon>Herpotrichiellaceae</taxon>
        <taxon>Exophiala</taxon>
    </lineage>
</organism>
<dbReference type="PANTHER" id="PTHR46082:SF11">
    <property type="entry name" value="AAA+ ATPASE DOMAIN-CONTAINING PROTEIN-RELATED"/>
    <property type="match status" value="1"/>
</dbReference>
<dbReference type="GeneID" id="25284224"/>
<dbReference type="VEuPathDB" id="FungiDB:A1O9_09315"/>
<evidence type="ECO:0000313" key="2">
    <source>
        <dbReference type="Proteomes" id="UP000027920"/>
    </source>
</evidence>
<feature type="non-terminal residue" evidence="1">
    <location>
        <position position="1"/>
    </location>
</feature>
<dbReference type="Proteomes" id="UP000027920">
    <property type="component" value="Unassembled WGS sequence"/>
</dbReference>
<dbReference type="InterPro" id="IPR053137">
    <property type="entry name" value="NLR-like"/>
</dbReference>
<dbReference type="GO" id="GO:0009116">
    <property type="term" value="P:nucleoside metabolic process"/>
    <property type="evidence" value="ECO:0007669"/>
    <property type="project" value="InterPro"/>
</dbReference>
<evidence type="ECO:0000313" key="1">
    <source>
        <dbReference type="EMBL" id="KEF54872.1"/>
    </source>
</evidence>
<dbReference type="RefSeq" id="XP_013257462.1">
    <property type="nucleotide sequence ID" value="XM_013402008.1"/>
</dbReference>
<dbReference type="GO" id="GO:0003824">
    <property type="term" value="F:catalytic activity"/>
    <property type="evidence" value="ECO:0007669"/>
    <property type="project" value="InterPro"/>
</dbReference>
<dbReference type="SUPFAM" id="SSF53167">
    <property type="entry name" value="Purine and uridine phosphorylases"/>
    <property type="match status" value="1"/>
</dbReference>
<dbReference type="InterPro" id="IPR035994">
    <property type="entry name" value="Nucleoside_phosphorylase_sf"/>
</dbReference>
<dbReference type="OrthoDB" id="5421817at2759"/>
<evidence type="ECO:0008006" key="3">
    <source>
        <dbReference type="Google" id="ProtNLM"/>
    </source>
</evidence>
<dbReference type="EMBL" id="AMGV01000009">
    <property type="protein sequence ID" value="KEF54872.1"/>
    <property type="molecule type" value="Genomic_DNA"/>
</dbReference>
<dbReference type="AlphaFoldDB" id="A0A072P582"/>
<name>A0A072P582_9EURO</name>
<keyword evidence="2" id="KW-1185">Reference proteome</keyword>
<proteinExistence type="predicted"/>
<sequence>VQDRLQKQFGTICVEMEAAGLMNNYPCLVIRGICDYADTHTNDAWHSYAAAAPAAFTKELLLFFSPARTIREKPIHQIIGTWHLQTLVAS</sequence>
<dbReference type="PANTHER" id="PTHR46082">
    <property type="entry name" value="ATP/GTP-BINDING PROTEIN-RELATED"/>
    <property type="match status" value="1"/>
</dbReference>
<gene>
    <name evidence="1" type="ORF">A1O9_09315</name>
</gene>
<protein>
    <recommendedName>
        <fullName evidence="3">Nucleoside phosphorylase domain-containing protein</fullName>
    </recommendedName>
</protein>
<comment type="caution">
    <text evidence="1">The sequence shown here is derived from an EMBL/GenBank/DDBJ whole genome shotgun (WGS) entry which is preliminary data.</text>
</comment>
<accession>A0A072P582</accession>
<dbReference type="Gene3D" id="3.40.50.1580">
    <property type="entry name" value="Nucleoside phosphorylase domain"/>
    <property type="match status" value="1"/>
</dbReference>